<dbReference type="PANTHER" id="PTHR40027">
    <property type="entry name" value="CELL DIVISION PROTEIN DIVIC"/>
    <property type="match status" value="1"/>
</dbReference>
<dbReference type="Pfam" id="PF04977">
    <property type="entry name" value="DivIC"/>
    <property type="match status" value="1"/>
</dbReference>
<keyword evidence="2" id="KW-0472">Membrane</keyword>
<name>A0A511UZZ7_9BACI</name>
<comment type="caution">
    <text evidence="3">The sequence shown here is derived from an EMBL/GenBank/DDBJ whole genome shotgun (WGS) entry which is preliminary data.</text>
</comment>
<dbReference type="InterPro" id="IPR039076">
    <property type="entry name" value="DivIC"/>
</dbReference>
<dbReference type="PANTHER" id="PTHR40027:SF1">
    <property type="entry name" value="CELL DIVISION PROTEIN DIVIC"/>
    <property type="match status" value="1"/>
</dbReference>
<keyword evidence="1" id="KW-0175">Coiled coil</keyword>
<accession>A0A511UZZ7</accession>
<evidence type="ECO:0000256" key="1">
    <source>
        <dbReference type="SAM" id="Coils"/>
    </source>
</evidence>
<feature type="coiled-coil region" evidence="1">
    <location>
        <begin position="62"/>
        <end position="96"/>
    </location>
</feature>
<feature type="transmembrane region" description="Helical" evidence="2">
    <location>
        <begin position="37"/>
        <end position="56"/>
    </location>
</feature>
<proteinExistence type="predicted"/>
<dbReference type="InterPro" id="IPR007060">
    <property type="entry name" value="FtsL/DivIC"/>
</dbReference>
<keyword evidence="3" id="KW-0132">Cell division</keyword>
<evidence type="ECO:0000256" key="2">
    <source>
        <dbReference type="SAM" id="Phobius"/>
    </source>
</evidence>
<sequence>MLKEKKNVTKIKSHYIHQYEIQQERLRRKKKRLKTRLILLAMIVFLIIGSMTTYHFSQRDLRQAKVEQYDQLQNELKTLKKQENSLKEEIQLLNDEEYLLDLARTNYFFSKKGEIIFTHDEDDPSN</sequence>
<keyword evidence="3" id="KW-0131">Cell cycle</keyword>
<dbReference type="RefSeq" id="WP_146937335.1">
    <property type="nucleotide sequence ID" value="NZ_BJXW01000013.1"/>
</dbReference>
<reference evidence="3 4" key="1">
    <citation type="submission" date="2019-07" db="EMBL/GenBank/DDBJ databases">
        <title>Whole genome shotgun sequence of Cerasibacillus quisquiliarum NBRC 102429.</title>
        <authorList>
            <person name="Hosoyama A."/>
            <person name="Uohara A."/>
            <person name="Ohji S."/>
            <person name="Ichikawa N."/>
        </authorList>
    </citation>
    <scope>NUCLEOTIDE SEQUENCE [LARGE SCALE GENOMIC DNA]</scope>
    <source>
        <strain evidence="3 4">NBRC 102429</strain>
    </source>
</reference>
<keyword evidence="2" id="KW-0812">Transmembrane</keyword>
<dbReference type="AlphaFoldDB" id="A0A511UZZ7"/>
<dbReference type="GO" id="GO:0051301">
    <property type="term" value="P:cell division"/>
    <property type="evidence" value="ECO:0007669"/>
    <property type="project" value="UniProtKB-KW"/>
</dbReference>
<dbReference type="Proteomes" id="UP000321491">
    <property type="component" value="Unassembled WGS sequence"/>
</dbReference>
<gene>
    <name evidence="3" type="primary">divIC</name>
    <name evidence="3" type="ORF">CQU01_15260</name>
</gene>
<organism evidence="3 4">
    <name type="scientific">Cerasibacillus quisquiliarum</name>
    <dbReference type="NCBI Taxonomy" id="227865"/>
    <lineage>
        <taxon>Bacteria</taxon>
        <taxon>Bacillati</taxon>
        <taxon>Bacillota</taxon>
        <taxon>Bacilli</taxon>
        <taxon>Bacillales</taxon>
        <taxon>Bacillaceae</taxon>
        <taxon>Cerasibacillus</taxon>
    </lineage>
</organism>
<protein>
    <submittedName>
        <fullName evidence="3">Cell division protein DIVIC</fullName>
    </submittedName>
</protein>
<keyword evidence="2" id="KW-1133">Transmembrane helix</keyword>
<dbReference type="OrthoDB" id="2991180at2"/>
<evidence type="ECO:0000313" key="4">
    <source>
        <dbReference type="Proteomes" id="UP000321491"/>
    </source>
</evidence>
<keyword evidence="4" id="KW-1185">Reference proteome</keyword>
<dbReference type="EMBL" id="BJXW01000013">
    <property type="protein sequence ID" value="GEN31288.1"/>
    <property type="molecule type" value="Genomic_DNA"/>
</dbReference>
<evidence type="ECO:0000313" key="3">
    <source>
        <dbReference type="EMBL" id="GEN31288.1"/>
    </source>
</evidence>